<evidence type="ECO:0000256" key="1">
    <source>
        <dbReference type="ARBA" id="ARBA00022574"/>
    </source>
</evidence>
<dbReference type="Proteomes" id="UP000669133">
    <property type="component" value="Unassembled WGS sequence"/>
</dbReference>
<dbReference type="AlphaFoldDB" id="A0A8H7ZAG3"/>
<keyword evidence="2" id="KW-0677">Repeat</keyword>
<dbReference type="GO" id="GO:0045013">
    <property type="term" value="P:carbon catabolite repression of transcription"/>
    <property type="evidence" value="ECO:0007669"/>
    <property type="project" value="TreeGrafter"/>
</dbReference>
<dbReference type="EMBL" id="JAEOAQ010000008">
    <property type="protein sequence ID" value="KAG5416904.1"/>
    <property type="molecule type" value="Genomic_DNA"/>
</dbReference>
<dbReference type="OrthoDB" id="3367at2759"/>
<dbReference type="InterPro" id="IPR051362">
    <property type="entry name" value="WD_repeat_creC_regulators"/>
</dbReference>
<dbReference type="PANTHER" id="PTHR14107">
    <property type="entry name" value="WD REPEAT PROTEIN"/>
    <property type="match status" value="1"/>
</dbReference>
<comment type="caution">
    <text evidence="4">The sequence shown here is derived from an EMBL/GenBank/DDBJ whole genome shotgun (WGS) entry which is preliminary data.</text>
</comment>
<evidence type="ECO:0000313" key="4">
    <source>
        <dbReference type="EMBL" id="KAG5416904.1"/>
    </source>
</evidence>
<dbReference type="GeneID" id="93654263"/>
<evidence type="ECO:0000256" key="2">
    <source>
        <dbReference type="ARBA" id="ARBA00022737"/>
    </source>
</evidence>
<dbReference type="GO" id="GO:0051286">
    <property type="term" value="C:cell tip"/>
    <property type="evidence" value="ECO:0007669"/>
    <property type="project" value="TreeGrafter"/>
</dbReference>
<dbReference type="InterPro" id="IPR001680">
    <property type="entry name" value="WD40_rpt"/>
</dbReference>
<keyword evidence="1" id="KW-0853">WD repeat</keyword>
<keyword evidence="5" id="KW-1185">Reference proteome</keyword>
<dbReference type="RefSeq" id="XP_067546020.1">
    <property type="nucleotide sequence ID" value="XM_067694832.1"/>
</dbReference>
<evidence type="ECO:0000313" key="5">
    <source>
        <dbReference type="Proteomes" id="UP000669133"/>
    </source>
</evidence>
<accession>A0A8H7ZAG3</accession>
<dbReference type="SUPFAM" id="SSF50978">
    <property type="entry name" value="WD40 repeat-like"/>
    <property type="match status" value="1"/>
</dbReference>
<dbReference type="InterPro" id="IPR019775">
    <property type="entry name" value="WD40_repeat_CS"/>
</dbReference>
<proteinExistence type="predicted"/>
<dbReference type="InterPro" id="IPR015943">
    <property type="entry name" value="WD40/YVTN_repeat-like_dom_sf"/>
</dbReference>
<name>A0A8H7ZAG3_9ASCO</name>
<dbReference type="InterPro" id="IPR036322">
    <property type="entry name" value="WD40_repeat_dom_sf"/>
</dbReference>
<organism evidence="4 5">
    <name type="scientific">Candida metapsilosis</name>
    <dbReference type="NCBI Taxonomy" id="273372"/>
    <lineage>
        <taxon>Eukaryota</taxon>
        <taxon>Fungi</taxon>
        <taxon>Dikarya</taxon>
        <taxon>Ascomycota</taxon>
        <taxon>Saccharomycotina</taxon>
        <taxon>Pichiomycetes</taxon>
        <taxon>Debaryomycetaceae</taxon>
        <taxon>Candida/Lodderomyces clade</taxon>
        <taxon>Candida</taxon>
    </lineage>
</organism>
<dbReference type="GO" id="GO:0032153">
    <property type="term" value="C:cell division site"/>
    <property type="evidence" value="ECO:0007669"/>
    <property type="project" value="TreeGrafter"/>
</dbReference>
<evidence type="ECO:0000256" key="3">
    <source>
        <dbReference type="SAM" id="MobiDB-lite"/>
    </source>
</evidence>
<dbReference type="SMART" id="SM00320">
    <property type="entry name" value="WD40"/>
    <property type="match status" value="3"/>
</dbReference>
<protein>
    <submittedName>
        <fullName evidence="4">CreC</fullName>
    </submittedName>
</protein>
<dbReference type="PROSITE" id="PS00678">
    <property type="entry name" value="WD_REPEATS_1"/>
    <property type="match status" value="1"/>
</dbReference>
<dbReference type="GO" id="GO:0005634">
    <property type="term" value="C:nucleus"/>
    <property type="evidence" value="ECO:0007669"/>
    <property type="project" value="TreeGrafter"/>
</dbReference>
<dbReference type="Gene3D" id="2.130.10.10">
    <property type="entry name" value="YVTN repeat-like/Quinoprotein amine dehydrogenase"/>
    <property type="match status" value="1"/>
</dbReference>
<dbReference type="PANTHER" id="PTHR14107:SF16">
    <property type="entry name" value="AT02583P"/>
    <property type="match status" value="1"/>
</dbReference>
<sequence length="742" mass="83208">MAQTSSTTTESPFANVSMYLNSVSPGYTQLDENLFHPLPNNVPASTREIIWPMNNGKSINAKLKLEKEYLNIARPPMGPFESTTYVSLPLHVVNDFKERVQRCDKRHEGNMHIAANVNPLTQDPFRNPNMNPGALTAIVETKSKFQSRNPFNKLTTNFNKLFVKDESFENVESSDVSILSYNDEFASCGKLLISANVNVLNVFGLSESSEYEHTKVTNEENELEQPLLRLQFSSTCIITSLTAFVLNEEPIIVFGCNLGKVSIIKPRSMKMKQIDLNLNSLEQSLNVVNVSTVYAIRHPLYEYLIVAGTSNGEVFILNPLAKNELQNYKKEVVGTDSYVTFYRKFDLSIFGQASDEQLIGHFKLCHKSITAFASTLSVEEPLQNDLQPLLLAVASEDGFVKFIDLMFSYRLDQEESASSIVTDIVSNYFNSGVSDVKFSPDFKFFTIVGKGDLIEVFKMTYYNITGLLKKPERQGRSRSGTVNSHNSHYTAMQATQSLQNLQEQLPERSYPPIIKSVETVCRFKGHANSVKSIQFLRGNGDSLSVYKLVSCGNDGKVFIWEFDYKAVPKVKKTTIATQNKPTRESRRSIHEKKNGNLVSTHSPSPGPVHSRSAHRRNLSSDPILNTPSFTNLLSPKSLNLTSVLSDGHSPKSEASETVMALYKQLLEVRSKKSPQKTFIQSSTIISPIVNDKFLPSISIPLATIDLTSIVPDGKIDNVYIDKQAVWCFCKNGDLFKYKVYRE</sequence>
<gene>
    <name evidence="4" type="ORF">I9W82_005634</name>
</gene>
<feature type="compositionally biased region" description="Basic and acidic residues" evidence="3">
    <location>
        <begin position="581"/>
        <end position="594"/>
    </location>
</feature>
<feature type="region of interest" description="Disordered" evidence="3">
    <location>
        <begin position="575"/>
        <end position="622"/>
    </location>
</feature>
<reference evidence="4 5" key="1">
    <citation type="submission" date="2020-12" db="EMBL/GenBank/DDBJ databases">
        <title>Effect of drift, selection, and recombination on the evolution of hybrid genomes in Candida yeast pathogens.</title>
        <authorList>
            <person name="Mixao V."/>
            <person name="Ksiezopolska E."/>
            <person name="Saus E."/>
            <person name="Boekhout T."/>
            <person name="Gacser A."/>
            <person name="Gabaldon T."/>
        </authorList>
    </citation>
    <scope>NUCLEOTIDE SEQUENCE [LARGE SCALE GENOMIC DNA]</scope>
    <source>
        <strain evidence="4 5">BP57</strain>
    </source>
</reference>
<dbReference type="Pfam" id="PF00400">
    <property type="entry name" value="WD40"/>
    <property type="match status" value="1"/>
</dbReference>